<feature type="domain" description="Glutamine amidotransferase" evidence="1">
    <location>
        <begin position="73"/>
        <end position="178"/>
    </location>
</feature>
<dbReference type="EMBL" id="BMKN01000001">
    <property type="protein sequence ID" value="GGE48286.1"/>
    <property type="molecule type" value="Genomic_DNA"/>
</dbReference>
<evidence type="ECO:0000313" key="2">
    <source>
        <dbReference type="EMBL" id="GGE48286.1"/>
    </source>
</evidence>
<dbReference type="InterPro" id="IPR017926">
    <property type="entry name" value="GATASE"/>
</dbReference>
<sequence length="239" mass="26611">MKIGILQTGRSPDQLQDEFGDYDDFFRRFLDGRGFEFETYEVLDGVLPKSPADADGWLITGSRFGVYEDHDWIPPLEEFLRAAYRAGAPIFGVCFGHQILAQALGGIVEKFDKGWAVGPTEYKSPLFGDQTMIAWHQDQVIERPAEARVLGSSSFCENAILAYGDTALTVQPHPEFTAEFMADLLEARGDILPDEVKTSALERMGDNLTSRAFADTVEAFFKTRTIPSIKRPSGGDTRE</sequence>
<dbReference type="AlphaFoldDB" id="A0A917AH75"/>
<gene>
    <name evidence="2" type="ORF">GCM10011517_15140</name>
</gene>
<dbReference type="InterPro" id="IPR044992">
    <property type="entry name" value="ChyE-like"/>
</dbReference>
<dbReference type="OrthoDB" id="7365442at2"/>
<reference evidence="2" key="1">
    <citation type="journal article" date="2014" name="Int. J. Syst. Evol. Microbiol.">
        <title>Complete genome sequence of Corynebacterium casei LMG S-19264T (=DSM 44701T), isolated from a smear-ripened cheese.</title>
        <authorList>
            <consortium name="US DOE Joint Genome Institute (JGI-PGF)"/>
            <person name="Walter F."/>
            <person name="Albersmeier A."/>
            <person name="Kalinowski J."/>
            <person name="Ruckert C."/>
        </authorList>
    </citation>
    <scope>NUCLEOTIDE SEQUENCE</scope>
    <source>
        <strain evidence="2">CGMCC 1.16012</strain>
    </source>
</reference>
<dbReference type="CDD" id="cd01741">
    <property type="entry name" value="GATase1_1"/>
    <property type="match status" value="1"/>
</dbReference>
<dbReference type="Pfam" id="PF00117">
    <property type="entry name" value="GATase"/>
    <property type="match status" value="1"/>
</dbReference>
<organism evidence="2 3">
    <name type="scientific">Actibacterium pelagium</name>
    <dbReference type="NCBI Taxonomy" id="2029103"/>
    <lineage>
        <taxon>Bacteria</taxon>
        <taxon>Pseudomonadati</taxon>
        <taxon>Pseudomonadota</taxon>
        <taxon>Alphaproteobacteria</taxon>
        <taxon>Rhodobacterales</taxon>
        <taxon>Roseobacteraceae</taxon>
        <taxon>Actibacterium</taxon>
    </lineage>
</organism>
<dbReference type="Gene3D" id="3.40.50.880">
    <property type="match status" value="1"/>
</dbReference>
<name>A0A917AH75_9RHOB</name>
<evidence type="ECO:0000259" key="1">
    <source>
        <dbReference type="Pfam" id="PF00117"/>
    </source>
</evidence>
<dbReference type="Proteomes" id="UP000606730">
    <property type="component" value="Unassembled WGS sequence"/>
</dbReference>
<dbReference type="InterPro" id="IPR029062">
    <property type="entry name" value="Class_I_gatase-like"/>
</dbReference>
<protein>
    <submittedName>
        <fullName evidence="2">Glutamine amidotransferase</fullName>
    </submittedName>
</protein>
<keyword evidence="2" id="KW-0315">Glutamine amidotransferase</keyword>
<dbReference type="PROSITE" id="PS51273">
    <property type="entry name" value="GATASE_TYPE_1"/>
    <property type="match status" value="1"/>
</dbReference>
<dbReference type="SUPFAM" id="SSF52317">
    <property type="entry name" value="Class I glutamine amidotransferase-like"/>
    <property type="match status" value="1"/>
</dbReference>
<evidence type="ECO:0000313" key="3">
    <source>
        <dbReference type="Proteomes" id="UP000606730"/>
    </source>
</evidence>
<dbReference type="PANTHER" id="PTHR42695:SF5">
    <property type="entry name" value="GLUTAMINE AMIDOTRANSFERASE YLR126C-RELATED"/>
    <property type="match status" value="1"/>
</dbReference>
<accession>A0A917AH75</accession>
<comment type="caution">
    <text evidence="2">The sequence shown here is derived from an EMBL/GenBank/DDBJ whole genome shotgun (WGS) entry which is preliminary data.</text>
</comment>
<reference evidence="2" key="2">
    <citation type="submission" date="2020-09" db="EMBL/GenBank/DDBJ databases">
        <authorList>
            <person name="Sun Q."/>
            <person name="Zhou Y."/>
        </authorList>
    </citation>
    <scope>NUCLEOTIDE SEQUENCE</scope>
    <source>
        <strain evidence="2">CGMCC 1.16012</strain>
    </source>
</reference>
<dbReference type="PANTHER" id="PTHR42695">
    <property type="entry name" value="GLUTAMINE AMIDOTRANSFERASE YLR126C-RELATED"/>
    <property type="match status" value="1"/>
</dbReference>
<proteinExistence type="predicted"/>
<keyword evidence="3" id="KW-1185">Reference proteome</keyword>
<dbReference type="GO" id="GO:0005829">
    <property type="term" value="C:cytosol"/>
    <property type="evidence" value="ECO:0007669"/>
    <property type="project" value="TreeGrafter"/>
</dbReference>
<dbReference type="RefSeq" id="WP_095595693.1">
    <property type="nucleotide sequence ID" value="NZ_BMKN01000001.1"/>
</dbReference>